<proteinExistence type="inferred from homology"/>
<dbReference type="SUPFAM" id="SSF81606">
    <property type="entry name" value="PP2C-like"/>
    <property type="match status" value="1"/>
</dbReference>
<comment type="cofactor">
    <cofactor evidence="1">
        <name>Mg(2+)</name>
        <dbReference type="ChEBI" id="CHEBI:18420"/>
    </cofactor>
</comment>
<gene>
    <name evidence="3" type="ORF">NE237_031791</name>
</gene>
<keyword evidence="1" id="KW-0479">Metal-binding</keyword>
<dbReference type="InterPro" id="IPR039123">
    <property type="entry name" value="PPTC7"/>
</dbReference>
<dbReference type="Gene3D" id="3.60.40.10">
    <property type="entry name" value="PPM-type phosphatase domain"/>
    <property type="match status" value="1"/>
</dbReference>
<dbReference type="SMART" id="SM00332">
    <property type="entry name" value="PP2Cc"/>
    <property type="match status" value="1"/>
</dbReference>
<dbReference type="InterPro" id="IPR036457">
    <property type="entry name" value="PPM-type-like_dom_sf"/>
</dbReference>
<dbReference type="GO" id="GO:0004722">
    <property type="term" value="F:protein serine/threonine phosphatase activity"/>
    <property type="evidence" value="ECO:0007669"/>
    <property type="project" value="UniProtKB-EC"/>
</dbReference>
<comment type="caution">
    <text evidence="3">The sequence shown here is derived from an EMBL/GenBank/DDBJ whole genome shotgun (WGS) entry which is preliminary data.</text>
</comment>
<dbReference type="EC" id="3.1.3.16" evidence="1"/>
<dbReference type="Proteomes" id="UP001141806">
    <property type="component" value="Unassembled WGS sequence"/>
</dbReference>
<dbReference type="PANTHER" id="PTHR12320">
    <property type="entry name" value="PROTEIN PHOSPHATASE 2C"/>
    <property type="match status" value="1"/>
</dbReference>
<keyword evidence="1" id="KW-0464">Manganese</keyword>
<dbReference type="Pfam" id="PF00481">
    <property type="entry name" value="PP2C"/>
    <property type="match status" value="1"/>
</dbReference>
<organism evidence="3 4">
    <name type="scientific">Protea cynaroides</name>
    <dbReference type="NCBI Taxonomy" id="273540"/>
    <lineage>
        <taxon>Eukaryota</taxon>
        <taxon>Viridiplantae</taxon>
        <taxon>Streptophyta</taxon>
        <taxon>Embryophyta</taxon>
        <taxon>Tracheophyta</taxon>
        <taxon>Spermatophyta</taxon>
        <taxon>Magnoliopsida</taxon>
        <taxon>Proteales</taxon>
        <taxon>Proteaceae</taxon>
        <taxon>Protea</taxon>
    </lineage>
</organism>
<evidence type="ECO:0000313" key="3">
    <source>
        <dbReference type="EMBL" id="KAJ4980954.1"/>
    </source>
</evidence>
<sequence>MSETERPAKLPRVFGFHSVADVTSISSHNRDENSTSASTTKKLKLIMGCSYLPKENGSNPKGEDSHFICEKEQVFGIADGVGGWAKKGIDAGIYARELMFNSAMAVQSDGLKGSVDPLTVLKEAYSNTKALGSSTACIVALKDDNCLHFANVGDSGFLLIRGDRVIYKSQPQQRGFNCPFQLGNNVKSDRPSSAFEFRVEIMDGDIIVAGTDGLFDNLYEDNIMVAMKKVTDRVGMYPYWVARMIAEDARIISKDKDIPSPFSLASKKAGYTHSGGKIDDITVLVAHVISSPTNFT</sequence>
<keyword evidence="1" id="KW-0378">Hydrolase</keyword>
<keyword evidence="1" id="KW-0904">Protein phosphatase</keyword>
<keyword evidence="1" id="KW-0460">Magnesium</keyword>
<feature type="domain" description="PPM-type phosphatase" evidence="2">
    <location>
        <begin position="46"/>
        <end position="288"/>
    </location>
</feature>
<protein>
    <recommendedName>
        <fullName evidence="1">Protein phosphatase</fullName>
        <ecNumber evidence="1">3.1.3.16</ecNumber>
    </recommendedName>
</protein>
<dbReference type="AlphaFoldDB" id="A0A9Q0R2S9"/>
<dbReference type="InterPro" id="IPR001932">
    <property type="entry name" value="PPM-type_phosphatase-like_dom"/>
</dbReference>
<dbReference type="GO" id="GO:0046872">
    <property type="term" value="F:metal ion binding"/>
    <property type="evidence" value="ECO:0007669"/>
    <property type="project" value="UniProtKB-UniRule"/>
</dbReference>
<evidence type="ECO:0000313" key="4">
    <source>
        <dbReference type="Proteomes" id="UP001141806"/>
    </source>
</evidence>
<evidence type="ECO:0000256" key="1">
    <source>
        <dbReference type="RuleBase" id="RU366020"/>
    </source>
</evidence>
<dbReference type="PROSITE" id="PS51746">
    <property type="entry name" value="PPM_2"/>
    <property type="match status" value="1"/>
</dbReference>
<dbReference type="SMART" id="SM00331">
    <property type="entry name" value="PP2C_SIG"/>
    <property type="match status" value="1"/>
</dbReference>
<comment type="catalytic activity">
    <reaction evidence="1">
        <text>O-phospho-L-seryl-[protein] + H2O = L-seryl-[protein] + phosphate</text>
        <dbReference type="Rhea" id="RHEA:20629"/>
        <dbReference type="Rhea" id="RHEA-COMP:9863"/>
        <dbReference type="Rhea" id="RHEA-COMP:11604"/>
        <dbReference type="ChEBI" id="CHEBI:15377"/>
        <dbReference type="ChEBI" id="CHEBI:29999"/>
        <dbReference type="ChEBI" id="CHEBI:43474"/>
        <dbReference type="ChEBI" id="CHEBI:83421"/>
        <dbReference type="EC" id="3.1.3.16"/>
    </reaction>
</comment>
<accession>A0A9Q0R2S9</accession>
<comment type="cofactor">
    <cofactor evidence="1">
        <name>Mn(2+)</name>
        <dbReference type="ChEBI" id="CHEBI:29035"/>
    </cofactor>
</comment>
<reference evidence="3" key="1">
    <citation type="journal article" date="2023" name="Plant J.">
        <title>The genome of the king protea, Protea cynaroides.</title>
        <authorList>
            <person name="Chang J."/>
            <person name="Duong T.A."/>
            <person name="Schoeman C."/>
            <person name="Ma X."/>
            <person name="Roodt D."/>
            <person name="Barker N."/>
            <person name="Li Z."/>
            <person name="Van de Peer Y."/>
            <person name="Mizrachi E."/>
        </authorList>
    </citation>
    <scope>NUCLEOTIDE SEQUENCE</scope>
    <source>
        <tissue evidence="3">Young leaves</tissue>
    </source>
</reference>
<comment type="catalytic activity">
    <reaction evidence="1">
        <text>O-phospho-L-threonyl-[protein] + H2O = L-threonyl-[protein] + phosphate</text>
        <dbReference type="Rhea" id="RHEA:47004"/>
        <dbReference type="Rhea" id="RHEA-COMP:11060"/>
        <dbReference type="Rhea" id="RHEA-COMP:11605"/>
        <dbReference type="ChEBI" id="CHEBI:15377"/>
        <dbReference type="ChEBI" id="CHEBI:30013"/>
        <dbReference type="ChEBI" id="CHEBI:43474"/>
        <dbReference type="ChEBI" id="CHEBI:61977"/>
        <dbReference type="EC" id="3.1.3.16"/>
    </reaction>
</comment>
<dbReference type="OrthoDB" id="60843at2759"/>
<name>A0A9Q0R2S9_9MAGN</name>
<evidence type="ECO:0000259" key="2">
    <source>
        <dbReference type="PROSITE" id="PS51746"/>
    </source>
</evidence>
<keyword evidence="4" id="KW-1185">Reference proteome</keyword>
<comment type="similarity">
    <text evidence="1">Belongs to the PP2C family.</text>
</comment>
<dbReference type="PANTHER" id="PTHR12320:SF14">
    <property type="entry name" value="PROTEIN PHOSPHATASE"/>
    <property type="match status" value="1"/>
</dbReference>
<dbReference type="EMBL" id="JAMYWD010000001">
    <property type="protein sequence ID" value="KAJ4980954.1"/>
    <property type="molecule type" value="Genomic_DNA"/>
</dbReference>